<feature type="region of interest" description="Disordered" evidence="1">
    <location>
        <begin position="84"/>
        <end position="108"/>
    </location>
</feature>
<keyword evidence="3" id="KW-1185">Reference proteome</keyword>
<protein>
    <submittedName>
        <fullName evidence="2">Uncharacterized protein</fullName>
    </submittedName>
</protein>
<accession>A0AAV4Q132</accession>
<proteinExistence type="predicted"/>
<reference evidence="2 3" key="1">
    <citation type="submission" date="2021-06" db="EMBL/GenBank/DDBJ databases">
        <title>Caerostris darwini draft genome.</title>
        <authorList>
            <person name="Kono N."/>
            <person name="Arakawa K."/>
        </authorList>
    </citation>
    <scope>NUCLEOTIDE SEQUENCE [LARGE SCALE GENOMIC DNA]</scope>
</reference>
<dbReference type="AlphaFoldDB" id="A0AAV4Q132"/>
<gene>
    <name evidence="2" type="ORF">CDAR_78931</name>
</gene>
<evidence type="ECO:0000256" key="1">
    <source>
        <dbReference type="SAM" id="MobiDB-lite"/>
    </source>
</evidence>
<evidence type="ECO:0000313" key="3">
    <source>
        <dbReference type="Proteomes" id="UP001054837"/>
    </source>
</evidence>
<organism evidence="2 3">
    <name type="scientific">Caerostris darwini</name>
    <dbReference type="NCBI Taxonomy" id="1538125"/>
    <lineage>
        <taxon>Eukaryota</taxon>
        <taxon>Metazoa</taxon>
        <taxon>Ecdysozoa</taxon>
        <taxon>Arthropoda</taxon>
        <taxon>Chelicerata</taxon>
        <taxon>Arachnida</taxon>
        <taxon>Araneae</taxon>
        <taxon>Araneomorphae</taxon>
        <taxon>Entelegynae</taxon>
        <taxon>Araneoidea</taxon>
        <taxon>Araneidae</taxon>
        <taxon>Caerostris</taxon>
    </lineage>
</organism>
<name>A0AAV4Q132_9ARAC</name>
<comment type="caution">
    <text evidence="2">The sequence shown here is derived from an EMBL/GenBank/DDBJ whole genome shotgun (WGS) entry which is preliminary data.</text>
</comment>
<sequence length="108" mass="11828">MEPWKMASGTLKETNEVLVEERKTVSVRGLRQLGNVTVRRPIIPAAVWQMCIKAPLTALGHKGRCGVSVPAPFVCPKWVRTALPVSGSSDTSHLGQWDRESGEAHPRS</sequence>
<evidence type="ECO:0000313" key="2">
    <source>
        <dbReference type="EMBL" id="GIY03135.1"/>
    </source>
</evidence>
<dbReference type="Proteomes" id="UP001054837">
    <property type="component" value="Unassembled WGS sequence"/>
</dbReference>
<dbReference type="EMBL" id="BPLQ01003774">
    <property type="protein sequence ID" value="GIY03135.1"/>
    <property type="molecule type" value="Genomic_DNA"/>
</dbReference>
<feature type="compositionally biased region" description="Basic and acidic residues" evidence="1">
    <location>
        <begin position="96"/>
        <end position="108"/>
    </location>
</feature>